<dbReference type="InterPro" id="IPR000719">
    <property type="entry name" value="Prot_kinase_dom"/>
</dbReference>
<dbReference type="GO" id="GO:0005524">
    <property type="term" value="F:ATP binding"/>
    <property type="evidence" value="ECO:0007669"/>
    <property type="project" value="InterPro"/>
</dbReference>
<dbReference type="SMART" id="SM00220">
    <property type="entry name" value="S_TKc"/>
    <property type="match status" value="1"/>
</dbReference>
<dbReference type="InterPro" id="IPR011009">
    <property type="entry name" value="Kinase-like_dom_sf"/>
</dbReference>
<name>A0AAN6UUC4_9PEZI</name>
<dbReference type="GO" id="GO:0004674">
    <property type="term" value="F:protein serine/threonine kinase activity"/>
    <property type="evidence" value="ECO:0007669"/>
    <property type="project" value="TreeGrafter"/>
</dbReference>
<keyword evidence="3" id="KW-1185">Reference proteome</keyword>
<dbReference type="AlphaFoldDB" id="A0AAN6UUC4"/>
<dbReference type="Gene3D" id="1.10.510.10">
    <property type="entry name" value="Transferase(Phosphotransferase) domain 1"/>
    <property type="match status" value="1"/>
</dbReference>
<keyword evidence="2" id="KW-0418">Kinase</keyword>
<dbReference type="PROSITE" id="PS50011">
    <property type="entry name" value="PROTEIN_KINASE_DOM"/>
    <property type="match status" value="1"/>
</dbReference>
<proteinExistence type="predicted"/>
<reference evidence="2" key="1">
    <citation type="journal article" date="2023" name="Mol. Phylogenet. Evol.">
        <title>Genome-scale phylogeny and comparative genomics of the fungal order Sordariales.</title>
        <authorList>
            <person name="Hensen N."/>
            <person name="Bonometti L."/>
            <person name="Westerberg I."/>
            <person name="Brannstrom I.O."/>
            <person name="Guillou S."/>
            <person name="Cros-Aarteil S."/>
            <person name="Calhoun S."/>
            <person name="Haridas S."/>
            <person name="Kuo A."/>
            <person name="Mondo S."/>
            <person name="Pangilinan J."/>
            <person name="Riley R."/>
            <person name="LaButti K."/>
            <person name="Andreopoulos B."/>
            <person name="Lipzen A."/>
            <person name="Chen C."/>
            <person name="Yan M."/>
            <person name="Daum C."/>
            <person name="Ng V."/>
            <person name="Clum A."/>
            <person name="Steindorff A."/>
            <person name="Ohm R.A."/>
            <person name="Martin F."/>
            <person name="Silar P."/>
            <person name="Natvig D.O."/>
            <person name="Lalanne C."/>
            <person name="Gautier V."/>
            <person name="Ament-Velasquez S.L."/>
            <person name="Kruys A."/>
            <person name="Hutchinson M.I."/>
            <person name="Powell A.J."/>
            <person name="Barry K."/>
            <person name="Miller A.N."/>
            <person name="Grigoriev I.V."/>
            <person name="Debuchy R."/>
            <person name="Gladieux P."/>
            <person name="Hiltunen Thoren M."/>
            <person name="Johannesson H."/>
        </authorList>
    </citation>
    <scope>NUCLEOTIDE SEQUENCE</scope>
    <source>
        <strain evidence="2">CBS 141.50</strain>
    </source>
</reference>
<dbReference type="GO" id="GO:0005737">
    <property type="term" value="C:cytoplasm"/>
    <property type="evidence" value="ECO:0007669"/>
    <property type="project" value="TreeGrafter"/>
</dbReference>
<dbReference type="RefSeq" id="XP_062632739.1">
    <property type="nucleotide sequence ID" value="XM_062782348.1"/>
</dbReference>
<dbReference type="SUPFAM" id="SSF56112">
    <property type="entry name" value="Protein kinase-like (PK-like)"/>
    <property type="match status" value="1"/>
</dbReference>
<organism evidence="2 3">
    <name type="scientific">Dichotomopilus funicola</name>
    <dbReference type="NCBI Taxonomy" id="1934379"/>
    <lineage>
        <taxon>Eukaryota</taxon>
        <taxon>Fungi</taxon>
        <taxon>Dikarya</taxon>
        <taxon>Ascomycota</taxon>
        <taxon>Pezizomycotina</taxon>
        <taxon>Sordariomycetes</taxon>
        <taxon>Sordariomycetidae</taxon>
        <taxon>Sordariales</taxon>
        <taxon>Chaetomiaceae</taxon>
        <taxon>Dichotomopilus</taxon>
    </lineage>
</organism>
<dbReference type="InterPro" id="IPR008271">
    <property type="entry name" value="Ser/Thr_kinase_AS"/>
</dbReference>
<accession>A0AAN6UUC4</accession>
<keyword evidence="2" id="KW-0808">Transferase</keyword>
<dbReference type="EMBL" id="MU853667">
    <property type="protein sequence ID" value="KAK4139368.1"/>
    <property type="molecule type" value="Genomic_DNA"/>
</dbReference>
<dbReference type="PROSITE" id="PS00108">
    <property type="entry name" value="PROTEIN_KINASE_ST"/>
    <property type="match status" value="1"/>
</dbReference>
<dbReference type="PANTHER" id="PTHR24361">
    <property type="entry name" value="MITOGEN-ACTIVATED KINASE KINASE KINASE"/>
    <property type="match status" value="1"/>
</dbReference>
<dbReference type="InterPro" id="IPR053235">
    <property type="entry name" value="Ser_Thr_kinase"/>
</dbReference>
<comment type="caution">
    <text evidence="2">The sequence shown here is derived from an EMBL/GenBank/DDBJ whole genome shotgun (WGS) entry which is preliminary data.</text>
</comment>
<evidence type="ECO:0000313" key="2">
    <source>
        <dbReference type="EMBL" id="KAK4139368.1"/>
    </source>
</evidence>
<evidence type="ECO:0000259" key="1">
    <source>
        <dbReference type="PROSITE" id="PS50011"/>
    </source>
</evidence>
<dbReference type="Proteomes" id="UP001302676">
    <property type="component" value="Unassembled WGS sequence"/>
</dbReference>
<reference evidence="2" key="2">
    <citation type="submission" date="2023-05" db="EMBL/GenBank/DDBJ databases">
        <authorList>
            <consortium name="Lawrence Berkeley National Laboratory"/>
            <person name="Steindorff A."/>
            <person name="Hensen N."/>
            <person name="Bonometti L."/>
            <person name="Westerberg I."/>
            <person name="Brannstrom I.O."/>
            <person name="Guillou S."/>
            <person name="Cros-Aarteil S."/>
            <person name="Calhoun S."/>
            <person name="Haridas S."/>
            <person name="Kuo A."/>
            <person name="Mondo S."/>
            <person name="Pangilinan J."/>
            <person name="Riley R."/>
            <person name="Labutti K."/>
            <person name="Andreopoulos B."/>
            <person name="Lipzen A."/>
            <person name="Chen C."/>
            <person name="Yanf M."/>
            <person name="Daum C."/>
            <person name="Ng V."/>
            <person name="Clum A."/>
            <person name="Ohm R."/>
            <person name="Martin F."/>
            <person name="Silar P."/>
            <person name="Natvig D."/>
            <person name="Lalanne C."/>
            <person name="Gautier V."/>
            <person name="Ament-Velasquez S.L."/>
            <person name="Kruys A."/>
            <person name="Hutchinson M.I."/>
            <person name="Powell A.J."/>
            <person name="Barry K."/>
            <person name="Miller A.N."/>
            <person name="Grigoriev I.V."/>
            <person name="Debuchy R."/>
            <person name="Gladieux P."/>
            <person name="Thoren M.H."/>
            <person name="Johannesson H."/>
        </authorList>
    </citation>
    <scope>NUCLEOTIDE SEQUENCE</scope>
    <source>
        <strain evidence="2">CBS 141.50</strain>
    </source>
</reference>
<dbReference type="GeneID" id="87818961"/>
<gene>
    <name evidence="2" type="ORF">C8A04DRAFT_33158</name>
</gene>
<sequence>MGGVRVQGPVGSKFEVADWKREVDTLERLQHDHIIRVRMSFMSPRPEISLEFMHGGSLYDQHKASPFTFEECCEILRQCLTALVYLHGRTPPVAHRDLKPANILVQSRRPLYVKLGDFGAAKAGAFATRLGTYAWAAPEMQPDAPQRPYTERVDFFSLGATVLDLGYGRPRNKYGKGLS</sequence>
<dbReference type="CDD" id="cd00180">
    <property type="entry name" value="PKc"/>
    <property type="match status" value="1"/>
</dbReference>
<feature type="domain" description="Protein kinase" evidence="1">
    <location>
        <begin position="1"/>
        <end position="179"/>
    </location>
</feature>
<evidence type="ECO:0000313" key="3">
    <source>
        <dbReference type="Proteomes" id="UP001302676"/>
    </source>
</evidence>
<protein>
    <submittedName>
        <fullName evidence="2">Kinase-like domain-containing protein</fullName>
    </submittedName>
</protein>
<dbReference type="Pfam" id="PF00069">
    <property type="entry name" value="Pkinase"/>
    <property type="match status" value="1"/>
</dbReference>